<evidence type="ECO:0000313" key="1">
    <source>
        <dbReference type="EMBL" id="MFC7272553.1"/>
    </source>
</evidence>
<comment type="caution">
    <text evidence="1">The sequence shown here is derived from an EMBL/GenBank/DDBJ whole genome shotgun (WGS) entry which is preliminary data.</text>
</comment>
<keyword evidence="2" id="KW-1185">Reference proteome</keyword>
<proteinExistence type="predicted"/>
<keyword evidence="1" id="KW-0489">Methyltransferase</keyword>
<dbReference type="GO" id="GO:0032259">
    <property type="term" value="P:methylation"/>
    <property type="evidence" value="ECO:0007669"/>
    <property type="project" value="UniProtKB-KW"/>
</dbReference>
<dbReference type="EMBL" id="JBHTBJ010000001">
    <property type="protein sequence ID" value="MFC7272553.1"/>
    <property type="molecule type" value="Genomic_DNA"/>
</dbReference>
<dbReference type="InterPro" id="IPR029063">
    <property type="entry name" value="SAM-dependent_MTases_sf"/>
</dbReference>
<evidence type="ECO:0000313" key="2">
    <source>
        <dbReference type="Proteomes" id="UP001596548"/>
    </source>
</evidence>
<name>A0ABW2HHD4_9ACTN</name>
<organism evidence="1 2">
    <name type="scientific">Paractinoplanes rhizophilus</name>
    <dbReference type="NCBI Taxonomy" id="1416877"/>
    <lineage>
        <taxon>Bacteria</taxon>
        <taxon>Bacillati</taxon>
        <taxon>Actinomycetota</taxon>
        <taxon>Actinomycetes</taxon>
        <taxon>Micromonosporales</taxon>
        <taxon>Micromonosporaceae</taxon>
        <taxon>Paractinoplanes</taxon>
    </lineage>
</organism>
<dbReference type="Proteomes" id="UP001596548">
    <property type="component" value="Unassembled WGS sequence"/>
</dbReference>
<dbReference type="GO" id="GO:0008168">
    <property type="term" value="F:methyltransferase activity"/>
    <property type="evidence" value="ECO:0007669"/>
    <property type="project" value="UniProtKB-KW"/>
</dbReference>
<dbReference type="CDD" id="cd02440">
    <property type="entry name" value="AdoMet_MTases"/>
    <property type="match status" value="1"/>
</dbReference>
<sequence length="209" mass="22416">MTRDWVRWHDDYDAPGSSLSRRLEVVREHLRDALAEGPASLLSICAGDGRDVLPLLASQPGGRSVRALLIELDPGLAHRARETAAELDLPLVEVRTADAGAIATYADVEPVDVLLACGVFGNIPPADMRRTVAALPALTNPGATVIWTRGRGDGDADPSAEVRARFLAEGFTELAFVAPDDARFRVGVCRRSGERAIPLPPVSRLFTFG</sequence>
<keyword evidence="1" id="KW-0808">Transferase</keyword>
<reference evidence="2" key="1">
    <citation type="journal article" date="2019" name="Int. J. Syst. Evol. Microbiol.">
        <title>The Global Catalogue of Microorganisms (GCM) 10K type strain sequencing project: providing services to taxonomists for standard genome sequencing and annotation.</title>
        <authorList>
            <consortium name="The Broad Institute Genomics Platform"/>
            <consortium name="The Broad Institute Genome Sequencing Center for Infectious Disease"/>
            <person name="Wu L."/>
            <person name="Ma J."/>
        </authorList>
    </citation>
    <scope>NUCLEOTIDE SEQUENCE [LARGE SCALE GENOMIC DNA]</scope>
    <source>
        <strain evidence="2">XZYJT-10</strain>
    </source>
</reference>
<dbReference type="SUPFAM" id="SSF53335">
    <property type="entry name" value="S-adenosyl-L-methionine-dependent methyltransferases"/>
    <property type="match status" value="1"/>
</dbReference>
<dbReference type="Gene3D" id="3.40.50.150">
    <property type="entry name" value="Vaccinia Virus protein VP39"/>
    <property type="match status" value="1"/>
</dbReference>
<protein>
    <submittedName>
        <fullName evidence="1">SAM-dependent methyltransferase</fullName>
    </submittedName>
</protein>
<accession>A0ABW2HHD4</accession>
<dbReference type="RefSeq" id="WP_378963934.1">
    <property type="nucleotide sequence ID" value="NZ_JBHTBJ010000001.1"/>
</dbReference>
<gene>
    <name evidence="1" type="ORF">ACFQS1_01050</name>
</gene>